<dbReference type="OrthoDB" id="2857at2157"/>
<reference evidence="10 11" key="1">
    <citation type="submission" date="2010-06" db="EMBL/GenBank/DDBJ databases">
        <title>Complete sequence chromosome of Methanohalobium evestigatum Z-7303.</title>
        <authorList>
            <consortium name="US DOE Joint Genome Institute"/>
            <person name="Lucas S."/>
            <person name="Copeland A."/>
            <person name="Lapidus A."/>
            <person name="Cheng J.-F."/>
            <person name="Bruce D."/>
            <person name="Goodwin L."/>
            <person name="Pitluck S."/>
            <person name="Saunders E."/>
            <person name="Detter J.C."/>
            <person name="Han C."/>
            <person name="Tapia R."/>
            <person name="Land M."/>
            <person name="Hauser L."/>
            <person name="Kyrpides N."/>
            <person name="Mikhailova N."/>
            <person name="Sieprawska-Lupa M."/>
            <person name="Whitman W.B."/>
            <person name="Anderson I."/>
            <person name="Woyke T."/>
        </authorList>
    </citation>
    <scope>NUCLEOTIDE SEQUENCE [LARGE SCALE GENOMIC DNA]</scope>
    <source>
        <strain evidence="11">ATCC BAA-1072 / DSM 3721 / NBRC 107634 / OCM 161 / Z-7303</strain>
    </source>
</reference>
<evidence type="ECO:0000256" key="6">
    <source>
        <dbReference type="PROSITE-ProRule" id="PRU00050"/>
    </source>
</evidence>
<evidence type="ECO:0000256" key="1">
    <source>
        <dbReference type="ARBA" id="ARBA00022490"/>
    </source>
</evidence>
<dbReference type="RefSeq" id="WP_013194332.1">
    <property type="nucleotide sequence ID" value="NC_014253.1"/>
</dbReference>
<keyword evidence="5 7" id="KW-0597">Phosphoprotein</keyword>
<evidence type="ECO:0000313" key="11">
    <source>
        <dbReference type="Proteomes" id="UP000000391"/>
    </source>
</evidence>
<comment type="similarity">
    <text evidence="5">Belongs to the CheB family.</text>
</comment>
<dbReference type="KEGG" id="mev:Metev_0866"/>
<dbReference type="InterPro" id="IPR035909">
    <property type="entry name" value="CheB_C"/>
</dbReference>
<comment type="PTM">
    <text evidence="5">Phosphorylated by CheA. Phosphorylation of the N-terminal regulatory domain activates the methylesterase activity.</text>
</comment>
<name>D7E8U3_METEZ</name>
<sequence>MTIRALVVDDSAFMRKVITDILNNDPEITVIATSRNGQEAIEKTEKLKPDVITLDNHMPVLDGLHALGYIMSECPTPVVMLSAVDEKAAETTLTAFEYGAVDFIQKPSGSISLDIDSMAEEIRHKVKSATKVDLGNLGFMEEHVKKTLETEKSEKDDLKVKLKSKTEKTASKKVVAIGSSTGGPRALEKLIPKLPGNLPVPVLVVQHMPAGFTDSFAKRLNQKSSLEVREAKEGDVIEKGIVYLAPGDYHMEITKKNIRGISKEVISLNQKPREHGVRPSVNVLLRSLKPVYGSGVLSVILTGMGSDGSEGVAELNKQGAQCIAEAESSCIIYGMPKAIVNSGLADTVATIDNIAKKVVDMIA</sequence>
<dbReference type="SMART" id="SM00448">
    <property type="entry name" value="REC"/>
    <property type="match status" value="1"/>
</dbReference>
<comment type="subcellular location">
    <subcellularLocation>
        <location evidence="5">Cytoplasm</location>
    </subcellularLocation>
</comment>
<evidence type="ECO:0000256" key="2">
    <source>
        <dbReference type="ARBA" id="ARBA00022500"/>
    </source>
</evidence>
<keyword evidence="3 5" id="KW-0378">Hydrolase</keyword>
<dbReference type="CDD" id="cd17541">
    <property type="entry name" value="REC_CheB-like"/>
    <property type="match status" value="1"/>
</dbReference>
<dbReference type="InterPro" id="IPR008248">
    <property type="entry name" value="CheB-like"/>
</dbReference>
<dbReference type="EC" id="3.1.1.61" evidence="5"/>
<dbReference type="Gene3D" id="3.40.50.2300">
    <property type="match status" value="1"/>
</dbReference>
<dbReference type="Pfam" id="PF00072">
    <property type="entry name" value="Response_reg"/>
    <property type="match status" value="1"/>
</dbReference>
<gene>
    <name evidence="5" type="primary">cheB</name>
    <name evidence="10" type="ordered locus">Metev_0866</name>
</gene>
<dbReference type="SUPFAM" id="SSF52738">
    <property type="entry name" value="Methylesterase CheB, C-terminal domain"/>
    <property type="match status" value="1"/>
</dbReference>
<feature type="domain" description="Response regulatory" evidence="8">
    <location>
        <begin position="4"/>
        <end position="121"/>
    </location>
</feature>
<feature type="active site" evidence="5 6">
    <location>
        <position position="307"/>
    </location>
</feature>
<dbReference type="PROSITE" id="PS50122">
    <property type="entry name" value="CHEB"/>
    <property type="match status" value="1"/>
</dbReference>
<dbReference type="EMBL" id="CP002069">
    <property type="protein sequence ID" value="ADI73764.1"/>
    <property type="molecule type" value="Genomic_DNA"/>
</dbReference>
<feature type="modified residue" description="4-aspartylphosphate" evidence="5 7">
    <location>
        <position position="55"/>
    </location>
</feature>
<dbReference type="GO" id="GO:0050568">
    <property type="term" value="F:protein-glutamine glutaminase activity"/>
    <property type="evidence" value="ECO:0007669"/>
    <property type="project" value="UniProtKB-UniRule"/>
</dbReference>
<dbReference type="GO" id="GO:0000156">
    <property type="term" value="F:phosphorelay response regulator activity"/>
    <property type="evidence" value="ECO:0007669"/>
    <property type="project" value="InterPro"/>
</dbReference>
<dbReference type="InterPro" id="IPR000673">
    <property type="entry name" value="Sig_transdc_resp-reg_Me-estase"/>
</dbReference>
<dbReference type="InterPro" id="IPR001789">
    <property type="entry name" value="Sig_transdc_resp-reg_receiver"/>
</dbReference>
<dbReference type="CDD" id="cd16432">
    <property type="entry name" value="CheB_Rec"/>
    <property type="match status" value="1"/>
</dbReference>
<dbReference type="Proteomes" id="UP000000391">
    <property type="component" value="Chromosome"/>
</dbReference>
<dbReference type="Pfam" id="PF01339">
    <property type="entry name" value="CheB_methylest"/>
    <property type="match status" value="1"/>
</dbReference>
<comment type="catalytic activity">
    <reaction evidence="5">
        <text>L-glutaminyl-[protein] + H2O = L-glutamyl-[protein] + NH4(+)</text>
        <dbReference type="Rhea" id="RHEA:16441"/>
        <dbReference type="Rhea" id="RHEA-COMP:10207"/>
        <dbReference type="Rhea" id="RHEA-COMP:10208"/>
        <dbReference type="ChEBI" id="CHEBI:15377"/>
        <dbReference type="ChEBI" id="CHEBI:28938"/>
        <dbReference type="ChEBI" id="CHEBI:29973"/>
        <dbReference type="ChEBI" id="CHEBI:30011"/>
        <dbReference type="EC" id="3.5.1.44"/>
    </reaction>
</comment>
<organism evidence="10 11">
    <name type="scientific">Methanohalobium evestigatum (strain ATCC BAA-1072 / DSM 3721 / NBRC 107634 / OCM 161 / Z-7303)</name>
    <dbReference type="NCBI Taxonomy" id="644295"/>
    <lineage>
        <taxon>Archaea</taxon>
        <taxon>Methanobacteriati</taxon>
        <taxon>Methanobacteriota</taxon>
        <taxon>Stenosarchaea group</taxon>
        <taxon>Methanomicrobia</taxon>
        <taxon>Methanosarcinales</taxon>
        <taxon>Methanosarcinaceae</taxon>
        <taxon>Methanohalobium</taxon>
    </lineage>
</organism>
<dbReference type="STRING" id="644295.Metev_0866"/>
<dbReference type="PROSITE" id="PS50110">
    <property type="entry name" value="RESPONSE_REGULATORY"/>
    <property type="match status" value="1"/>
</dbReference>
<dbReference type="NCBIfam" id="NF001965">
    <property type="entry name" value="PRK00742.1"/>
    <property type="match status" value="1"/>
</dbReference>
<dbReference type="PANTHER" id="PTHR42872:SF6">
    <property type="entry name" value="PROTEIN-GLUTAMATE METHYLESTERASE_PROTEIN-GLUTAMINE GLUTAMINASE"/>
    <property type="match status" value="1"/>
</dbReference>
<evidence type="ECO:0000313" key="10">
    <source>
        <dbReference type="EMBL" id="ADI73764.1"/>
    </source>
</evidence>
<feature type="domain" description="CheB-type methylesterase" evidence="9">
    <location>
        <begin position="168"/>
        <end position="363"/>
    </location>
</feature>
<comment type="catalytic activity">
    <reaction evidence="4 5">
        <text>[protein]-L-glutamate 5-O-methyl ester + H2O = L-glutamyl-[protein] + methanol + H(+)</text>
        <dbReference type="Rhea" id="RHEA:23236"/>
        <dbReference type="Rhea" id="RHEA-COMP:10208"/>
        <dbReference type="Rhea" id="RHEA-COMP:10311"/>
        <dbReference type="ChEBI" id="CHEBI:15377"/>
        <dbReference type="ChEBI" id="CHEBI:15378"/>
        <dbReference type="ChEBI" id="CHEBI:17790"/>
        <dbReference type="ChEBI" id="CHEBI:29973"/>
        <dbReference type="ChEBI" id="CHEBI:82795"/>
        <dbReference type="EC" id="3.1.1.61"/>
    </reaction>
</comment>
<dbReference type="HAMAP" id="MF_00099">
    <property type="entry name" value="CheB_chemtxs"/>
    <property type="match status" value="1"/>
</dbReference>
<dbReference type="GO" id="GO:0008984">
    <property type="term" value="F:protein-glutamate methylesterase activity"/>
    <property type="evidence" value="ECO:0007669"/>
    <property type="project" value="UniProtKB-UniRule"/>
</dbReference>
<keyword evidence="2 5" id="KW-0145">Chemotaxis</keyword>
<evidence type="ECO:0000256" key="5">
    <source>
        <dbReference type="HAMAP-Rule" id="MF_00099"/>
    </source>
</evidence>
<evidence type="ECO:0000259" key="9">
    <source>
        <dbReference type="PROSITE" id="PS50122"/>
    </source>
</evidence>
<dbReference type="Gene3D" id="3.40.50.180">
    <property type="entry name" value="Methylesterase CheB, C-terminal domain"/>
    <property type="match status" value="1"/>
</dbReference>
<accession>D7E8U3</accession>
<comment type="function">
    <text evidence="5">Involved in chemotaxis. Part of a chemotaxis signal transduction system that modulates chemotaxis in response to various stimuli. Catalyzes the demethylation of specific methylglutamate residues introduced into the chemoreceptors (methyl-accepting chemotaxis proteins or MCP) by CheR. Also mediates the irreversible deamidation of specific glutamine residues to glutamic acid.</text>
</comment>
<proteinExistence type="inferred from homology"/>
<dbReference type="HOGENOM" id="CLU_000445_51_0_2"/>
<dbReference type="GO" id="GO:0006935">
    <property type="term" value="P:chemotaxis"/>
    <property type="evidence" value="ECO:0007669"/>
    <property type="project" value="UniProtKB-UniRule"/>
</dbReference>
<evidence type="ECO:0000256" key="4">
    <source>
        <dbReference type="ARBA" id="ARBA00048267"/>
    </source>
</evidence>
<dbReference type="GeneID" id="9346494"/>
<evidence type="ECO:0000259" key="8">
    <source>
        <dbReference type="PROSITE" id="PS50110"/>
    </source>
</evidence>
<keyword evidence="1 5" id="KW-0963">Cytoplasm</keyword>
<comment type="domain">
    <text evidence="5">Contains a C-terminal catalytic domain, and an N-terminal region which modulates catalytic activity.</text>
</comment>
<evidence type="ECO:0000256" key="7">
    <source>
        <dbReference type="PROSITE-ProRule" id="PRU00169"/>
    </source>
</evidence>
<dbReference type="AlphaFoldDB" id="D7E8U3"/>
<dbReference type="SUPFAM" id="SSF52172">
    <property type="entry name" value="CheY-like"/>
    <property type="match status" value="1"/>
</dbReference>
<dbReference type="PANTHER" id="PTHR42872">
    <property type="entry name" value="PROTEIN-GLUTAMATE METHYLESTERASE/PROTEIN-GLUTAMINE GLUTAMINASE"/>
    <property type="match status" value="1"/>
</dbReference>
<evidence type="ECO:0000256" key="3">
    <source>
        <dbReference type="ARBA" id="ARBA00022801"/>
    </source>
</evidence>
<protein>
    <recommendedName>
        <fullName evidence="5">Protein-glutamate methylesterase/protein-glutamine glutaminase</fullName>
        <ecNumber evidence="5">3.1.1.61</ecNumber>
        <ecNumber evidence="5">3.5.1.44</ecNumber>
    </recommendedName>
</protein>
<feature type="active site" evidence="5 6">
    <location>
        <position position="207"/>
    </location>
</feature>
<feature type="active site" evidence="5 6">
    <location>
        <position position="180"/>
    </location>
</feature>
<dbReference type="PIRSF" id="PIRSF000876">
    <property type="entry name" value="RR_chemtxs_CheB"/>
    <property type="match status" value="1"/>
</dbReference>
<keyword evidence="11" id="KW-1185">Reference proteome</keyword>
<dbReference type="EC" id="3.5.1.44" evidence="5"/>
<dbReference type="InterPro" id="IPR011006">
    <property type="entry name" value="CheY-like_superfamily"/>
</dbReference>
<dbReference type="GO" id="GO:0005737">
    <property type="term" value="C:cytoplasm"/>
    <property type="evidence" value="ECO:0007669"/>
    <property type="project" value="UniProtKB-SubCell"/>
</dbReference>